<dbReference type="Proteomes" id="UP000736335">
    <property type="component" value="Unassembled WGS sequence"/>
</dbReference>
<feature type="transmembrane region" description="Helical" evidence="9">
    <location>
        <begin position="22"/>
        <end position="45"/>
    </location>
</feature>
<gene>
    <name evidence="12" type="ORF">BJ322DRAFT_1056421</name>
</gene>
<dbReference type="Gene3D" id="1.20.1560.10">
    <property type="entry name" value="ABC transporter type 1, transmembrane domain"/>
    <property type="match status" value="2"/>
</dbReference>
<keyword evidence="13" id="KW-1185">Reference proteome</keyword>
<feature type="domain" description="ABC transmembrane type-1" evidence="11">
    <location>
        <begin position="1045"/>
        <end position="1284"/>
    </location>
</feature>
<feature type="transmembrane region" description="Helical" evidence="9">
    <location>
        <begin position="417"/>
        <end position="438"/>
    </location>
</feature>
<feature type="domain" description="ABC transmembrane type-1" evidence="11">
    <location>
        <begin position="300"/>
        <end position="581"/>
    </location>
</feature>
<dbReference type="GO" id="GO:0016020">
    <property type="term" value="C:membrane"/>
    <property type="evidence" value="ECO:0007669"/>
    <property type="project" value="UniProtKB-SubCell"/>
</dbReference>
<comment type="caution">
    <text evidence="12">The sequence shown here is derived from an EMBL/GenBank/DDBJ whole genome shotgun (WGS) entry which is preliminary data.</text>
</comment>
<keyword evidence="2" id="KW-0813">Transport</keyword>
<dbReference type="CDD" id="cd03244">
    <property type="entry name" value="ABCC_MRP_domain2"/>
    <property type="match status" value="1"/>
</dbReference>
<dbReference type="GO" id="GO:0016887">
    <property type="term" value="F:ATP hydrolysis activity"/>
    <property type="evidence" value="ECO:0007669"/>
    <property type="project" value="InterPro"/>
</dbReference>
<feature type="transmembrane region" description="Helical" evidence="9">
    <location>
        <begin position="445"/>
        <end position="463"/>
    </location>
</feature>
<dbReference type="InterPro" id="IPR011527">
    <property type="entry name" value="ABC1_TM_dom"/>
</dbReference>
<evidence type="ECO:0000256" key="5">
    <source>
        <dbReference type="ARBA" id="ARBA00022840"/>
    </source>
</evidence>
<evidence type="ECO:0000256" key="9">
    <source>
        <dbReference type="SAM" id="Phobius"/>
    </source>
</evidence>
<dbReference type="CDD" id="cd18596">
    <property type="entry name" value="ABC_6TM_VMR1_D1_like"/>
    <property type="match status" value="1"/>
</dbReference>
<organism evidence="12 13">
    <name type="scientific">Thelephora terrestris</name>
    <dbReference type="NCBI Taxonomy" id="56493"/>
    <lineage>
        <taxon>Eukaryota</taxon>
        <taxon>Fungi</taxon>
        <taxon>Dikarya</taxon>
        <taxon>Basidiomycota</taxon>
        <taxon>Agaricomycotina</taxon>
        <taxon>Agaricomycetes</taxon>
        <taxon>Thelephorales</taxon>
        <taxon>Thelephoraceae</taxon>
        <taxon>Thelephora</taxon>
    </lineage>
</organism>
<dbReference type="PANTHER" id="PTHR24223">
    <property type="entry name" value="ATP-BINDING CASSETTE SUB-FAMILY C"/>
    <property type="match status" value="1"/>
</dbReference>
<evidence type="ECO:0000259" key="10">
    <source>
        <dbReference type="PROSITE" id="PS50893"/>
    </source>
</evidence>
<dbReference type="InterPro" id="IPR003593">
    <property type="entry name" value="AAA+_ATPase"/>
</dbReference>
<dbReference type="InterPro" id="IPR003439">
    <property type="entry name" value="ABC_transporter-like_ATP-bd"/>
</dbReference>
<dbReference type="Pfam" id="PF00664">
    <property type="entry name" value="ABC_membrane"/>
    <property type="match status" value="2"/>
</dbReference>
<feature type="transmembrane region" description="Helical" evidence="9">
    <location>
        <begin position="275"/>
        <end position="292"/>
    </location>
</feature>
<feature type="domain" description="ABC transporter" evidence="10">
    <location>
        <begin position="643"/>
        <end position="882"/>
    </location>
</feature>
<protein>
    <submittedName>
        <fullName evidence="12">Uncharacterized protein</fullName>
    </submittedName>
</protein>
<dbReference type="PANTHER" id="PTHR24223:SF415">
    <property type="entry name" value="FI20190P1"/>
    <property type="match status" value="1"/>
</dbReference>
<keyword evidence="7 9" id="KW-0472">Membrane</keyword>
<dbReference type="Gene3D" id="3.40.50.300">
    <property type="entry name" value="P-loop containing nucleotide triphosphate hydrolases"/>
    <property type="match status" value="2"/>
</dbReference>
<feature type="transmembrane region" description="Helical" evidence="9">
    <location>
        <begin position="141"/>
        <end position="163"/>
    </location>
</feature>
<feature type="transmembrane region" description="Helical" evidence="9">
    <location>
        <begin position="963"/>
        <end position="989"/>
    </location>
</feature>
<evidence type="ECO:0000256" key="8">
    <source>
        <dbReference type="SAM" id="MobiDB-lite"/>
    </source>
</evidence>
<feature type="transmembrane region" description="Helical" evidence="9">
    <location>
        <begin position="1239"/>
        <end position="1263"/>
    </location>
</feature>
<dbReference type="InterPro" id="IPR017871">
    <property type="entry name" value="ABC_transporter-like_CS"/>
</dbReference>
<dbReference type="PROSITE" id="PS50929">
    <property type="entry name" value="ABC_TM1F"/>
    <property type="match status" value="2"/>
</dbReference>
<feature type="transmembrane region" description="Helical" evidence="9">
    <location>
        <begin position="169"/>
        <end position="190"/>
    </location>
</feature>
<dbReference type="EMBL" id="WIUZ02000006">
    <property type="protein sequence ID" value="KAF9785802.1"/>
    <property type="molecule type" value="Genomic_DNA"/>
</dbReference>
<dbReference type="Pfam" id="PF00005">
    <property type="entry name" value="ABC_tran"/>
    <property type="match status" value="2"/>
</dbReference>
<dbReference type="GO" id="GO:0140359">
    <property type="term" value="F:ABC-type transporter activity"/>
    <property type="evidence" value="ECO:0007669"/>
    <property type="project" value="InterPro"/>
</dbReference>
<dbReference type="FunFam" id="3.40.50.300:FF:001354">
    <property type="entry name" value="ATP-binding cassette (ABC) transporter, putative"/>
    <property type="match status" value="1"/>
</dbReference>
<feature type="compositionally biased region" description="Low complexity" evidence="8">
    <location>
        <begin position="619"/>
        <end position="634"/>
    </location>
</feature>
<feature type="region of interest" description="Disordered" evidence="8">
    <location>
        <begin position="898"/>
        <end position="937"/>
    </location>
</feature>
<evidence type="ECO:0000256" key="7">
    <source>
        <dbReference type="ARBA" id="ARBA00023136"/>
    </source>
</evidence>
<dbReference type="SUPFAM" id="SSF52540">
    <property type="entry name" value="P-loop containing nucleoside triphosphate hydrolases"/>
    <property type="match status" value="2"/>
</dbReference>
<dbReference type="GO" id="GO:0005524">
    <property type="term" value="F:ATP binding"/>
    <property type="evidence" value="ECO:0007669"/>
    <property type="project" value="UniProtKB-KW"/>
</dbReference>
<dbReference type="InterPro" id="IPR027417">
    <property type="entry name" value="P-loop_NTPase"/>
</dbReference>
<keyword evidence="5" id="KW-0067">ATP-binding</keyword>
<reference evidence="12" key="1">
    <citation type="journal article" date="2020" name="Nat. Commun.">
        <title>Large-scale genome sequencing of mycorrhizal fungi provides insights into the early evolution of symbiotic traits.</title>
        <authorList>
            <person name="Miyauchi S."/>
            <person name="Kiss E."/>
            <person name="Kuo A."/>
            <person name="Drula E."/>
            <person name="Kohler A."/>
            <person name="Sanchez-Garcia M."/>
            <person name="Morin E."/>
            <person name="Andreopoulos B."/>
            <person name="Barry K.W."/>
            <person name="Bonito G."/>
            <person name="Buee M."/>
            <person name="Carver A."/>
            <person name="Chen C."/>
            <person name="Cichocki N."/>
            <person name="Clum A."/>
            <person name="Culley D."/>
            <person name="Crous P.W."/>
            <person name="Fauchery L."/>
            <person name="Girlanda M."/>
            <person name="Hayes R.D."/>
            <person name="Keri Z."/>
            <person name="LaButti K."/>
            <person name="Lipzen A."/>
            <person name="Lombard V."/>
            <person name="Magnuson J."/>
            <person name="Maillard F."/>
            <person name="Murat C."/>
            <person name="Nolan M."/>
            <person name="Ohm R.A."/>
            <person name="Pangilinan J."/>
            <person name="Pereira M.F."/>
            <person name="Perotto S."/>
            <person name="Peter M."/>
            <person name="Pfister S."/>
            <person name="Riley R."/>
            <person name="Sitrit Y."/>
            <person name="Stielow J.B."/>
            <person name="Szollosi G."/>
            <person name="Zifcakova L."/>
            <person name="Stursova M."/>
            <person name="Spatafora J.W."/>
            <person name="Tedersoo L."/>
            <person name="Vaario L.M."/>
            <person name="Yamada A."/>
            <person name="Yan M."/>
            <person name="Wang P."/>
            <person name="Xu J."/>
            <person name="Bruns T."/>
            <person name="Baldrian P."/>
            <person name="Vilgalys R."/>
            <person name="Dunand C."/>
            <person name="Henrissat B."/>
            <person name="Grigoriev I.V."/>
            <person name="Hibbett D."/>
            <person name="Nagy L.G."/>
            <person name="Martin F.M."/>
        </authorList>
    </citation>
    <scope>NUCLEOTIDE SEQUENCE</scope>
    <source>
        <strain evidence="12">UH-Tt-Lm1</strain>
    </source>
</reference>
<evidence type="ECO:0000256" key="2">
    <source>
        <dbReference type="ARBA" id="ARBA00022448"/>
    </source>
</evidence>
<dbReference type="PROSITE" id="PS50893">
    <property type="entry name" value="ABC_TRANSPORTER_2"/>
    <property type="match status" value="2"/>
</dbReference>
<name>A0A9P6HFK6_9AGAM</name>
<evidence type="ECO:0000256" key="1">
    <source>
        <dbReference type="ARBA" id="ARBA00004370"/>
    </source>
</evidence>
<comment type="subcellular location">
    <subcellularLocation>
        <location evidence="1">Membrane</location>
    </subcellularLocation>
</comment>
<proteinExistence type="predicted"/>
<sequence>MSTESPSMFYWSQREWISTSTVVWWLGTITPCVIIAYLVLLDLACRLKPLRRLFQWIAVPFTNFLALEDLLDPIGKIIQPPAWKRHTFVTLPALEALSWVAVFFYTLLVSDPSWLVRSGVSAILWSGIAIGLTARSPSSPPYLLLLFFLEAFITAIGDLYLAVSELPDRIGYTLLSVFWVIIPFLLVYLLGTLPLQPALPAVNVARVGEPSSNEETNPEDAASLWQWISFSYIEPIFQSAGDHTLNEEDVWTLSPFFTHKNIFHKYLEYFQLHPTHSLLCFLIVSNSLDLILDLTLELWSAIIGFVPPFALQQILAAIEDPSPSTKRIAYFYALITFVANLSFAQKDMFQTWHTRRCYERTRGQLFCALHYKALKRRDISGQHSTSSNHDGAEEASADLGKVVNLMQGDAYAVAQRFWEFSGIFAAPVRLAIAVVFLYRILGWSSLAAVAVVVVVWILNWPLATYNISITRASWQAKDNRMSIVNELFQNLRLLKCYGWESFWESKVAGAREEELKWRVRENVVATLTGFIWTWIPSATALSTFLCYTLLAGEKLSVSKAFTAIALFSYLQEPMTALPGQVFALLHAYVSMQRIEAFLKEDEVPEWATSLKRKSTEGKPLPALPSMSSQSPQPSRGKGKDVGIGFENGIFTWSTFPRGHQHIPFKLGPLNLDFPTGELSLISGATGSGKTAVLLSLLGEMACLDGKVSMDKSGGKVAYCAQTPWLEHATIRDNIIFGSHFGPSGDGFDEARYDAVLEACTLERDLAIFEAGDLTEIGEKGITLSGGQRARIALARALYSHASCILLDDPLAAVDMHTAQHLVSALSGPLCKGRTIILVTHHISLCLPISSFLVELFQGSVRRSGSIEELRKSGYLKEVIEREDLMPDAYKPAHEFPSASSTAALTPDGDPNPLSGTPPEHEVASPVLDQGQSKKRGSLIEAEKRAEGRVSYRTYWTYIRAAGIWTWMVTVFLMIFIRLVTVVNQVFIAAWSGAYGPDEDQLWPGLATIQEAAIGVYASATVPVAFPKFEVPWKKFPPPEVSVRPWVITFSIICTIGAVLLLVYTALGYYASLQASRSLFLKMLKRLVRAPSRFLDVTPIGRILNRFTTDINTVDGALQSSARGAIGGMLNFLISSIVIIWVVPTFAPVAVVLAWFYVRIALPYIRASRDLRRLESISLSPAFAGFDELLNGLPHIRAFAMEERYQESFYKKVDKFQGFDHVYWLCSGWLRWRYDCLGSIVVLFATTFALLANVSNGLAAIVIVQSAVFAEASRQLVRVLAQVELDFNSVERIVEYLEVPQEGPLIINDRRPPAYWPSTEGQVHVENLLVKYSENLPPALDHVSFTVRSREKVGVVGRTGSGKSTLALSLLRMVEATEGRIIIDGIDISTIGLEDLRSRITMISQDVALFSGTIRSNLDPFEQYSNVECMDVLRRCHLTALLERRHRTTSNILDMPIDRGGSLSAGERQLMALARAILRRTSVIIMDEATSQIDVELDEEIQRTIREELQGTIVLTIAHRLNTVLDYDRVLVLGDGKVIEFDAPGALLKNQGGVFRTMCRASSDWPKMKERVRVTF</sequence>
<evidence type="ECO:0000256" key="6">
    <source>
        <dbReference type="ARBA" id="ARBA00022989"/>
    </source>
</evidence>
<feature type="transmembrane region" description="Helical" evidence="9">
    <location>
        <begin position="1045"/>
        <end position="1072"/>
    </location>
</feature>
<dbReference type="SMART" id="SM00382">
    <property type="entry name" value="AAA"/>
    <property type="match status" value="2"/>
</dbReference>
<dbReference type="InterPro" id="IPR050173">
    <property type="entry name" value="ABC_transporter_C-like"/>
</dbReference>
<evidence type="ECO:0000256" key="4">
    <source>
        <dbReference type="ARBA" id="ARBA00022741"/>
    </source>
</evidence>
<evidence type="ECO:0000313" key="12">
    <source>
        <dbReference type="EMBL" id="KAF9785802.1"/>
    </source>
</evidence>
<dbReference type="PROSITE" id="PS00211">
    <property type="entry name" value="ABC_TRANSPORTER_1"/>
    <property type="match status" value="2"/>
</dbReference>
<feature type="region of interest" description="Disordered" evidence="8">
    <location>
        <begin position="609"/>
        <end position="638"/>
    </location>
</feature>
<feature type="transmembrane region" description="Helical" evidence="9">
    <location>
        <begin position="328"/>
        <end position="345"/>
    </location>
</feature>
<keyword evidence="6 9" id="KW-1133">Transmembrane helix</keyword>
<dbReference type="CDD" id="cd18604">
    <property type="entry name" value="ABC_6TM_VMR1_D2_like"/>
    <property type="match status" value="1"/>
</dbReference>
<keyword evidence="3 9" id="KW-0812">Transmembrane</keyword>
<keyword evidence="4" id="KW-0547">Nucleotide-binding</keyword>
<feature type="domain" description="ABC transporter" evidence="10">
    <location>
        <begin position="1322"/>
        <end position="1559"/>
    </location>
</feature>
<feature type="transmembrane region" description="Helical" evidence="9">
    <location>
        <begin position="88"/>
        <end position="108"/>
    </location>
</feature>
<accession>A0A9P6HFK6</accession>
<feature type="transmembrane region" description="Helical" evidence="9">
    <location>
        <begin position="298"/>
        <end position="316"/>
    </location>
</feature>
<reference evidence="12" key="2">
    <citation type="submission" date="2020-11" db="EMBL/GenBank/DDBJ databases">
        <authorList>
            <consortium name="DOE Joint Genome Institute"/>
            <person name="Kuo A."/>
            <person name="Miyauchi S."/>
            <person name="Kiss E."/>
            <person name="Drula E."/>
            <person name="Kohler A."/>
            <person name="Sanchez-Garcia M."/>
            <person name="Andreopoulos B."/>
            <person name="Barry K.W."/>
            <person name="Bonito G."/>
            <person name="Buee M."/>
            <person name="Carver A."/>
            <person name="Chen C."/>
            <person name="Cichocki N."/>
            <person name="Clum A."/>
            <person name="Culley D."/>
            <person name="Crous P.W."/>
            <person name="Fauchery L."/>
            <person name="Girlanda M."/>
            <person name="Hayes R."/>
            <person name="Keri Z."/>
            <person name="Labutti K."/>
            <person name="Lipzen A."/>
            <person name="Lombard V."/>
            <person name="Magnuson J."/>
            <person name="Maillard F."/>
            <person name="Morin E."/>
            <person name="Murat C."/>
            <person name="Nolan M."/>
            <person name="Ohm R."/>
            <person name="Pangilinan J."/>
            <person name="Pereira M."/>
            <person name="Perotto S."/>
            <person name="Peter M."/>
            <person name="Riley R."/>
            <person name="Sitrit Y."/>
            <person name="Stielow B."/>
            <person name="Szollosi G."/>
            <person name="Zifcakova L."/>
            <person name="Stursova M."/>
            <person name="Spatafora J.W."/>
            <person name="Tedersoo L."/>
            <person name="Vaario L.-M."/>
            <person name="Yamada A."/>
            <person name="Yan M."/>
            <person name="Wang P."/>
            <person name="Xu J."/>
            <person name="Bruns T."/>
            <person name="Baldrian P."/>
            <person name="Vilgalys R."/>
            <person name="Henrissat B."/>
            <person name="Grigoriev I.V."/>
            <person name="Hibbett D."/>
            <person name="Nagy L.G."/>
            <person name="Martin F.M."/>
        </authorList>
    </citation>
    <scope>NUCLEOTIDE SEQUENCE</scope>
    <source>
        <strain evidence="12">UH-Tt-Lm1</strain>
    </source>
</reference>
<dbReference type="SUPFAM" id="SSF90123">
    <property type="entry name" value="ABC transporter transmembrane region"/>
    <property type="match status" value="2"/>
</dbReference>
<evidence type="ECO:0000259" key="11">
    <source>
        <dbReference type="PROSITE" id="PS50929"/>
    </source>
</evidence>
<evidence type="ECO:0000313" key="13">
    <source>
        <dbReference type="Proteomes" id="UP000736335"/>
    </source>
</evidence>
<dbReference type="OrthoDB" id="6500128at2759"/>
<dbReference type="CDD" id="cd03250">
    <property type="entry name" value="ABCC_MRP_domain1"/>
    <property type="match status" value="1"/>
</dbReference>
<evidence type="ECO:0000256" key="3">
    <source>
        <dbReference type="ARBA" id="ARBA00022692"/>
    </source>
</evidence>
<dbReference type="InterPro" id="IPR036640">
    <property type="entry name" value="ABC1_TM_sf"/>
</dbReference>
<feature type="transmembrane region" description="Helical" evidence="9">
    <location>
        <begin position="1001"/>
        <end position="1025"/>
    </location>
</feature>